<keyword evidence="3" id="KW-0418">Kinase</keyword>
<gene>
    <name evidence="9" type="ORF">Vafri_21405</name>
</gene>
<dbReference type="PROSITE" id="PS50011">
    <property type="entry name" value="PROTEIN_KINASE_DOM"/>
    <property type="match status" value="1"/>
</dbReference>
<feature type="binding site" evidence="5">
    <location>
        <position position="515"/>
    </location>
    <ligand>
        <name>ATP</name>
        <dbReference type="ChEBI" id="CHEBI:30616"/>
    </ligand>
</feature>
<dbReference type="InterPro" id="IPR000719">
    <property type="entry name" value="Prot_kinase_dom"/>
</dbReference>
<evidence type="ECO:0000256" key="1">
    <source>
        <dbReference type="ARBA" id="ARBA00022679"/>
    </source>
</evidence>
<evidence type="ECO:0000256" key="3">
    <source>
        <dbReference type="ARBA" id="ARBA00022777"/>
    </source>
</evidence>
<keyword evidence="7" id="KW-1133">Transmembrane helix</keyword>
<dbReference type="EMBL" id="BNCO01000110">
    <property type="protein sequence ID" value="GIL68096.1"/>
    <property type="molecule type" value="Genomic_DNA"/>
</dbReference>
<keyword evidence="10" id="KW-1185">Reference proteome</keyword>
<keyword evidence="4 5" id="KW-0067">ATP-binding</keyword>
<dbReference type="InterPro" id="IPR008271">
    <property type="entry name" value="Ser/Thr_kinase_AS"/>
</dbReference>
<organism evidence="9 10">
    <name type="scientific">Volvox africanus</name>
    <dbReference type="NCBI Taxonomy" id="51714"/>
    <lineage>
        <taxon>Eukaryota</taxon>
        <taxon>Viridiplantae</taxon>
        <taxon>Chlorophyta</taxon>
        <taxon>core chlorophytes</taxon>
        <taxon>Chlorophyceae</taxon>
        <taxon>CS clade</taxon>
        <taxon>Chlamydomonadales</taxon>
        <taxon>Volvocaceae</taxon>
        <taxon>Volvox</taxon>
    </lineage>
</organism>
<comment type="caution">
    <text evidence="9">The sequence shown here is derived from an EMBL/GenBank/DDBJ whole genome shotgun (WGS) entry which is preliminary data.</text>
</comment>
<dbReference type="InterPro" id="IPR011009">
    <property type="entry name" value="Kinase-like_dom_sf"/>
</dbReference>
<feature type="compositionally biased region" description="Basic and acidic residues" evidence="6">
    <location>
        <begin position="478"/>
        <end position="488"/>
    </location>
</feature>
<evidence type="ECO:0000256" key="2">
    <source>
        <dbReference type="ARBA" id="ARBA00022741"/>
    </source>
</evidence>
<evidence type="ECO:0000256" key="4">
    <source>
        <dbReference type="ARBA" id="ARBA00022840"/>
    </source>
</evidence>
<evidence type="ECO:0000256" key="7">
    <source>
        <dbReference type="SAM" id="Phobius"/>
    </source>
</evidence>
<dbReference type="SMART" id="SM00220">
    <property type="entry name" value="S_TKc"/>
    <property type="match status" value="1"/>
</dbReference>
<keyword evidence="7" id="KW-0812">Transmembrane</keyword>
<name>A0A8J4BYW7_9CHLO</name>
<evidence type="ECO:0000313" key="10">
    <source>
        <dbReference type="Proteomes" id="UP000747399"/>
    </source>
</evidence>
<dbReference type="SUPFAM" id="SSF56112">
    <property type="entry name" value="Protein kinase-like (PK-like)"/>
    <property type="match status" value="1"/>
</dbReference>
<dbReference type="PANTHER" id="PTHR44329">
    <property type="entry name" value="SERINE/THREONINE-PROTEIN KINASE TNNI3K-RELATED"/>
    <property type="match status" value="1"/>
</dbReference>
<evidence type="ECO:0000256" key="5">
    <source>
        <dbReference type="PROSITE-ProRule" id="PRU10141"/>
    </source>
</evidence>
<dbReference type="InterPro" id="IPR017441">
    <property type="entry name" value="Protein_kinase_ATP_BS"/>
</dbReference>
<dbReference type="Proteomes" id="UP000747399">
    <property type="component" value="Unassembled WGS sequence"/>
</dbReference>
<dbReference type="Gene3D" id="1.10.510.10">
    <property type="entry name" value="Transferase(Phosphotransferase) domain 1"/>
    <property type="match status" value="1"/>
</dbReference>
<dbReference type="PROSITE" id="PS00107">
    <property type="entry name" value="PROTEIN_KINASE_ATP"/>
    <property type="match status" value="1"/>
</dbReference>
<keyword evidence="7" id="KW-0472">Membrane</keyword>
<sequence>MDGGYCPKTAKYFVIVLCCVSSFLKVSLCQLTIMTSSDSIPRLIHGRPRAQSKSTAISSTRGRELISRKDDVAFISNATQFVQALADQTVERIVLSAAYVDLSYKAWNSSGVSLPVPLNRNITIEGDPSFAEWPLLNINNVKGVARLAGGCSLTFRNLVLMYFREQPTRVFGVDFLLPTLPGGISVLFVDSAVLFEGLCFPVEFRTMDFNSVPRPSQFPGNQSFIATVPQDGCINDTSVHPLRRCWAARGYIFDVATTCADIDPLTQSTNSINQILRCTNTTGICEHEVDEYCLYIEQKEPFVCFLETKMKYDAARKSKVPVNTEDEEHNSGAGLRGRSRVAVISATTIGGSLVVIIIVIGLAAAVSWRRHGGRAVIWRDAFATRNGNGSSSTLDGAKLASEHGITKGGRGGDNNEGQQEAAGASSRSNMDPESAALPAGHQLEDIPVTLLTPPRAEVVLRVQVAQQQKKQRQQPGTDSHDTHSRKVELLPTVLGKGSSGRVVQGLYHGRRVAVKLMTSDALWEQAGQQENIQQHQQEEQQKSAGLSNIFMQNFVQEVQVLSRCQHPNIVQLVAACVTPPRLCLVMELMETSLERFLYGNTSLNSTEHIPLDKVLWIGIGISNALAYLHPTIMHRDLKPANVLINDATSDKPIVKLTDFGLSRLRMTVRSTKHPDAGTPPYMAPECFDLASTRITHQSDIYSLGVMLWEMLAGRRPWDGMTGVAIAFMVTYKEARLPVDGLAPSRCPPKLTRLLRSCWDVDPVRRPAAAEVAKELTLIMNIHEARN</sequence>
<dbReference type="Pfam" id="PF00069">
    <property type="entry name" value="Pkinase"/>
    <property type="match status" value="1"/>
</dbReference>
<keyword evidence="1" id="KW-0808">Transferase</keyword>
<evidence type="ECO:0000256" key="6">
    <source>
        <dbReference type="SAM" id="MobiDB-lite"/>
    </source>
</evidence>
<evidence type="ECO:0000313" key="9">
    <source>
        <dbReference type="EMBL" id="GIL68096.1"/>
    </source>
</evidence>
<dbReference type="PANTHER" id="PTHR44329:SF214">
    <property type="entry name" value="PROTEIN KINASE DOMAIN-CONTAINING PROTEIN"/>
    <property type="match status" value="1"/>
</dbReference>
<dbReference type="Gene3D" id="3.30.200.20">
    <property type="entry name" value="Phosphorylase Kinase, domain 1"/>
    <property type="match status" value="1"/>
</dbReference>
<accession>A0A8J4BYW7</accession>
<dbReference type="AlphaFoldDB" id="A0A8J4BYW7"/>
<keyword evidence="2 5" id="KW-0547">Nucleotide-binding</keyword>
<evidence type="ECO:0000259" key="8">
    <source>
        <dbReference type="PROSITE" id="PS50011"/>
    </source>
</evidence>
<dbReference type="PROSITE" id="PS00108">
    <property type="entry name" value="PROTEIN_KINASE_ST"/>
    <property type="match status" value="1"/>
</dbReference>
<feature type="region of interest" description="Disordered" evidence="6">
    <location>
        <begin position="402"/>
        <end position="435"/>
    </location>
</feature>
<feature type="region of interest" description="Disordered" evidence="6">
    <location>
        <begin position="464"/>
        <end position="488"/>
    </location>
</feature>
<protein>
    <recommendedName>
        <fullName evidence="8">Protein kinase domain-containing protein</fullName>
    </recommendedName>
</protein>
<feature type="transmembrane region" description="Helical" evidence="7">
    <location>
        <begin position="341"/>
        <end position="368"/>
    </location>
</feature>
<feature type="transmembrane region" description="Helical" evidence="7">
    <location>
        <begin position="12"/>
        <end position="33"/>
    </location>
</feature>
<dbReference type="GO" id="GO:0004674">
    <property type="term" value="F:protein serine/threonine kinase activity"/>
    <property type="evidence" value="ECO:0007669"/>
    <property type="project" value="TreeGrafter"/>
</dbReference>
<reference evidence="9" key="1">
    <citation type="journal article" date="2021" name="Proc. Natl. Acad. Sci. U.S.A.">
        <title>Three genomes in the algal genus Volvox reveal the fate of a haploid sex-determining region after a transition to homothallism.</title>
        <authorList>
            <person name="Yamamoto K."/>
            <person name="Hamaji T."/>
            <person name="Kawai-Toyooka H."/>
            <person name="Matsuzaki R."/>
            <person name="Takahashi F."/>
            <person name="Nishimura Y."/>
            <person name="Kawachi M."/>
            <person name="Noguchi H."/>
            <person name="Minakuchi Y."/>
            <person name="Umen J.G."/>
            <person name="Toyoda A."/>
            <person name="Nozaki H."/>
        </authorList>
    </citation>
    <scope>NUCLEOTIDE SEQUENCE</scope>
    <source>
        <strain evidence="9">NIES-3780</strain>
    </source>
</reference>
<dbReference type="InterPro" id="IPR051681">
    <property type="entry name" value="Ser/Thr_Kinases-Pseudokinases"/>
</dbReference>
<proteinExistence type="predicted"/>
<dbReference type="GO" id="GO:0005524">
    <property type="term" value="F:ATP binding"/>
    <property type="evidence" value="ECO:0007669"/>
    <property type="project" value="UniProtKB-UniRule"/>
</dbReference>
<feature type="domain" description="Protein kinase" evidence="8">
    <location>
        <begin position="488"/>
        <end position="777"/>
    </location>
</feature>